<protein>
    <recommendedName>
        <fullName evidence="4">HupE / UreJ protein</fullName>
    </recommendedName>
</protein>
<proteinExistence type="predicted"/>
<dbReference type="EMBL" id="CP123385">
    <property type="protein sequence ID" value="XCC96398.1"/>
    <property type="molecule type" value="Genomic_DNA"/>
</dbReference>
<keyword evidence="1" id="KW-0812">Transmembrane</keyword>
<feature type="transmembrane region" description="Helical" evidence="1">
    <location>
        <begin position="167"/>
        <end position="189"/>
    </location>
</feature>
<organism evidence="3">
    <name type="scientific">Alloyangia sp. H15</name>
    <dbReference type="NCBI Taxonomy" id="3029062"/>
    <lineage>
        <taxon>Bacteria</taxon>
        <taxon>Pseudomonadati</taxon>
        <taxon>Pseudomonadota</taxon>
        <taxon>Alphaproteobacteria</taxon>
        <taxon>Rhodobacterales</taxon>
        <taxon>Roseobacteraceae</taxon>
        <taxon>Alloyangia</taxon>
    </lineage>
</organism>
<accession>A0AAU8AP75</accession>
<feature type="transmembrane region" description="Helical" evidence="1">
    <location>
        <begin position="87"/>
        <end position="105"/>
    </location>
</feature>
<feature type="signal peptide" evidence="2">
    <location>
        <begin position="1"/>
        <end position="19"/>
    </location>
</feature>
<name>A0AAU8AP75_9RHOB</name>
<feature type="transmembrane region" description="Helical" evidence="1">
    <location>
        <begin position="139"/>
        <end position="160"/>
    </location>
</feature>
<dbReference type="RefSeq" id="WP_353475268.1">
    <property type="nucleotide sequence ID" value="NZ_CP123385.1"/>
</dbReference>
<feature type="transmembrane region" description="Helical" evidence="1">
    <location>
        <begin position="63"/>
        <end position="81"/>
    </location>
</feature>
<reference evidence="3" key="1">
    <citation type="submission" date="2023-02" db="EMBL/GenBank/DDBJ databases">
        <title>Description and genomic characterization of Salipiger bruguierae sp. nov., isolated from the sediment of mangrove plant Bruguiera sexangula.</title>
        <authorList>
            <person name="Long M."/>
        </authorList>
    </citation>
    <scope>NUCLEOTIDE SEQUENCE</scope>
    <source>
        <strain evidence="3">H15</strain>
    </source>
</reference>
<gene>
    <name evidence="3" type="ORF">PVT71_17110</name>
</gene>
<feature type="chain" id="PRO_5043582907" description="HupE / UreJ protein" evidence="2">
    <location>
        <begin position="20"/>
        <end position="191"/>
    </location>
</feature>
<keyword evidence="1" id="KW-0472">Membrane</keyword>
<evidence type="ECO:0000256" key="1">
    <source>
        <dbReference type="SAM" id="Phobius"/>
    </source>
</evidence>
<keyword evidence="1" id="KW-1133">Transmembrane helix</keyword>
<sequence length="191" mass="18886">MRRLALAAPLALMPRAALAHDAFGDLGPFYAGLLHPVMAPAQTLLLTAVAVLLARQPLGAVRLAYPALVLAGAAAILLHGLRPELAPPLRVTALAALGLGALALWGRALPRALLAGLAMAGGALAALAGDAAVLTREGLPGALGAGLGIAAFVLLAWGLVDLVQARLGRVAGAVAASWLIAVGAMAVVLPG</sequence>
<feature type="transmembrane region" description="Helical" evidence="1">
    <location>
        <begin position="29"/>
        <end position="54"/>
    </location>
</feature>
<evidence type="ECO:0000256" key="2">
    <source>
        <dbReference type="SAM" id="SignalP"/>
    </source>
</evidence>
<feature type="transmembrane region" description="Helical" evidence="1">
    <location>
        <begin position="112"/>
        <end position="133"/>
    </location>
</feature>
<dbReference type="AlphaFoldDB" id="A0AAU8AP75"/>
<evidence type="ECO:0008006" key="4">
    <source>
        <dbReference type="Google" id="ProtNLM"/>
    </source>
</evidence>
<keyword evidence="2" id="KW-0732">Signal</keyword>
<evidence type="ECO:0000313" key="3">
    <source>
        <dbReference type="EMBL" id="XCC96398.1"/>
    </source>
</evidence>